<keyword evidence="1" id="KW-0175">Coiled coil</keyword>
<dbReference type="AlphaFoldDB" id="A0A0N1P0S5"/>
<dbReference type="GeneID" id="28742260"/>
<protein>
    <submittedName>
        <fullName evidence="3">Uncharacterized protein</fullName>
    </submittedName>
</protein>
<evidence type="ECO:0000256" key="1">
    <source>
        <dbReference type="SAM" id="Coils"/>
    </source>
</evidence>
<gene>
    <name evidence="3" type="ORF">AB675_9812</name>
</gene>
<feature type="compositionally biased region" description="Basic and acidic residues" evidence="2">
    <location>
        <begin position="653"/>
        <end position="676"/>
    </location>
</feature>
<feature type="region of interest" description="Disordered" evidence="2">
    <location>
        <begin position="555"/>
        <end position="601"/>
    </location>
</feature>
<feature type="coiled-coil region" evidence="1">
    <location>
        <begin position="167"/>
        <end position="247"/>
    </location>
</feature>
<evidence type="ECO:0000313" key="3">
    <source>
        <dbReference type="EMBL" id="KPI42536.1"/>
    </source>
</evidence>
<reference evidence="3 4" key="1">
    <citation type="submission" date="2015-06" db="EMBL/GenBank/DDBJ databases">
        <title>Draft genome of the ant-associated black yeast Phialophora attae CBS 131958.</title>
        <authorList>
            <person name="Moreno L.F."/>
            <person name="Stielow B.J."/>
            <person name="de Hoog S."/>
            <person name="Vicente V.A."/>
            <person name="Weiss V.A."/>
            <person name="de Vries M."/>
            <person name="Cruz L.M."/>
            <person name="Souza E.M."/>
        </authorList>
    </citation>
    <scope>NUCLEOTIDE SEQUENCE [LARGE SCALE GENOMIC DNA]</scope>
    <source>
        <strain evidence="3 4">CBS 131958</strain>
    </source>
</reference>
<organism evidence="3 4">
    <name type="scientific">Cyphellophora attinorum</name>
    <dbReference type="NCBI Taxonomy" id="1664694"/>
    <lineage>
        <taxon>Eukaryota</taxon>
        <taxon>Fungi</taxon>
        <taxon>Dikarya</taxon>
        <taxon>Ascomycota</taxon>
        <taxon>Pezizomycotina</taxon>
        <taxon>Eurotiomycetes</taxon>
        <taxon>Chaetothyriomycetidae</taxon>
        <taxon>Chaetothyriales</taxon>
        <taxon>Cyphellophoraceae</taxon>
        <taxon>Cyphellophora</taxon>
    </lineage>
</organism>
<dbReference type="RefSeq" id="XP_018002499.1">
    <property type="nucleotide sequence ID" value="XM_018150380.1"/>
</dbReference>
<keyword evidence="4" id="KW-1185">Reference proteome</keyword>
<name>A0A0N1P0S5_9EURO</name>
<feature type="region of interest" description="Disordered" evidence="2">
    <location>
        <begin position="617"/>
        <end position="706"/>
    </location>
</feature>
<accession>A0A0N1P0S5</accession>
<evidence type="ECO:0000256" key="2">
    <source>
        <dbReference type="SAM" id="MobiDB-lite"/>
    </source>
</evidence>
<sequence>MSANRFFSLSSIKTSKNTLRERTARPVQPVATVDMAYGSPIRQPKAFVQKAVAPLQKLSSKTRSVARKIEKEISKLRLRATVEDCPESVVAPPNPEANDFKYTPCIVNLEDIVIKDNVMPTTDGNTCRDLIQAPRVTMAFMQAMLMSAFTHIFTSAHASQQKLDDISVKLKEEYDEALTELKEENVELEESYDSLNMASESLQNDIEKMRVEASKKEGTINTLQKMINVMNTNKRDLEQALKNSATESSQAHRDLEQRFKNGERLYNEHYEQYTNELKLRDEQHAIELKYLKDKGMELVCEHLTEKNRHEKTQEELAKWQASWQQQSQSAAHANHQAAQYKQEARLYLDELSRTQSVRDQLAGDLDVVEGQLRHETRESQVWKSKFEASEQMMKELKHSYKNENSRLQGELCELRSQLEKTATPTAIDSNTSANIFTAAGVGNVRSPSTETASARFFGGVRLAESTDSVSETLDSININFSGTSAPIFGQSPTQAASNPFAATTSTPSGASKVASITNEGLPNGVMNTFTFGPGSNASFTFESVFGTDLGSRNPFVTESANADDGSTEEPLQQKEESASLSSAAEEIEQLSPTTKLEEGTADVEVRLEVAEFVESDQETLVATSEPDVKFEEEERSIGDSGAAAGEIEQSSDTNEHEEHTPDAECWLAKEEPEVEVKKKKVWKTKTAPAKMVGGVRMKSRRGKPRV</sequence>
<proteinExistence type="predicted"/>
<dbReference type="VEuPathDB" id="FungiDB:AB675_9812"/>
<evidence type="ECO:0000313" key="4">
    <source>
        <dbReference type="Proteomes" id="UP000038010"/>
    </source>
</evidence>
<dbReference type="EMBL" id="LFJN01000007">
    <property type="protein sequence ID" value="KPI42536.1"/>
    <property type="molecule type" value="Genomic_DNA"/>
</dbReference>
<dbReference type="Proteomes" id="UP000038010">
    <property type="component" value="Unassembled WGS sequence"/>
</dbReference>
<feature type="compositionally biased region" description="Basic residues" evidence="2">
    <location>
        <begin position="697"/>
        <end position="706"/>
    </location>
</feature>
<comment type="caution">
    <text evidence="3">The sequence shown here is derived from an EMBL/GenBank/DDBJ whole genome shotgun (WGS) entry which is preliminary data.</text>
</comment>